<dbReference type="Proteomes" id="UP001162156">
    <property type="component" value="Unassembled WGS sequence"/>
</dbReference>
<organism evidence="7 8">
    <name type="scientific">Rhamnusium bicolor</name>
    <dbReference type="NCBI Taxonomy" id="1586634"/>
    <lineage>
        <taxon>Eukaryota</taxon>
        <taxon>Metazoa</taxon>
        <taxon>Ecdysozoa</taxon>
        <taxon>Arthropoda</taxon>
        <taxon>Hexapoda</taxon>
        <taxon>Insecta</taxon>
        <taxon>Pterygota</taxon>
        <taxon>Neoptera</taxon>
        <taxon>Endopterygota</taxon>
        <taxon>Coleoptera</taxon>
        <taxon>Polyphaga</taxon>
        <taxon>Cucujiformia</taxon>
        <taxon>Chrysomeloidea</taxon>
        <taxon>Cerambycidae</taxon>
        <taxon>Lepturinae</taxon>
        <taxon>Rhagiini</taxon>
        <taxon>Rhamnusium</taxon>
    </lineage>
</organism>
<keyword evidence="3" id="KW-0720">Serine protease</keyword>
<keyword evidence="4" id="KW-1015">Disulfide bond</keyword>
<dbReference type="CDD" id="cd00190">
    <property type="entry name" value="Tryp_SPc"/>
    <property type="match status" value="1"/>
</dbReference>
<dbReference type="EMBL" id="JANEYF010003945">
    <property type="protein sequence ID" value="KAJ8932947.1"/>
    <property type="molecule type" value="Genomic_DNA"/>
</dbReference>
<name>A0AAV8X308_9CUCU</name>
<evidence type="ECO:0000256" key="2">
    <source>
        <dbReference type="ARBA" id="ARBA00022801"/>
    </source>
</evidence>
<dbReference type="SMART" id="SM00020">
    <property type="entry name" value="Tryp_SPc"/>
    <property type="match status" value="1"/>
</dbReference>
<dbReference type="GO" id="GO:0006508">
    <property type="term" value="P:proteolysis"/>
    <property type="evidence" value="ECO:0007669"/>
    <property type="project" value="UniProtKB-KW"/>
</dbReference>
<feature type="domain" description="Peptidase S1" evidence="6">
    <location>
        <begin position="1"/>
        <end position="174"/>
    </location>
</feature>
<evidence type="ECO:0000256" key="4">
    <source>
        <dbReference type="ARBA" id="ARBA00023157"/>
    </source>
</evidence>
<dbReference type="SUPFAM" id="SSF50494">
    <property type="entry name" value="Trypsin-like serine proteases"/>
    <property type="match status" value="1"/>
</dbReference>
<dbReference type="FunFam" id="2.40.10.10:FF:000002">
    <property type="entry name" value="Transmembrane protease serine"/>
    <property type="match status" value="1"/>
</dbReference>
<evidence type="ECO:0000259" key="6">
    <source>
        <dbReference type="PROSITE" id="PS50240"/>
    </source>
</evidence>
<comment type="similarity">
    <text evidence="5">Belongs to the peptidase S1 family. CLIP subfamily.</text>
</comment>
<sequence length="175" mass="18831">MLNEVDTSVRLGGQVFNVTKIIVHPYYSHQRNDYDIALVKLSSSGSNTIAKSIALPSRGTRLSVGDIATITAWGSLKEDGNRSTVLQKVQVPIVSQADCRDAYFIYEITPRMLCIGFFGEGGHGACRGDSGGAVIVNGVLHGIVSCGRGCGRPDFPGVHANVAYFRQWISVTTKK</sequence>
<dbReference type="Pfam" id="PF00089">
    <property type="entry name" value="Trypsin"/>
    <property type="match status" value="1"/>
</dbReference>
<proteinExistence type="inferred from homology"/>
<dbReference type="InterPro" id="IPR009003">
    <property type="entry name" value="Peptidase_S1_PA"/>
</dbReference>
<comment type="caution">
    <text evidence="7">The sequence shown here is derived from an EMBL/GenBank/DDBJ whole genome shotgun (WGS) entry which is preliminary data.</text>
</comment>
<dbReference type="AlphaFoldDB" id="A0AAV8X308"/>
<dbReference type="InterPro" id="IPR043504">
    <property type="entry name" value="Peptidase_S1_PA_chymotrypsin"/>
</dbReference>
<evidence type="ECO:0000256" key="3">
    <source>
        <dbReference type="ARBA" id="ARBA00022825"/>
    </source>
</evidence>
<reference evidence="7" key="1">
    <citation type="journal article" date="2023" name="Insect Mol. Biol.">
        <title>Genome sequencing provides insights into the evolution of gene families encoding plant cell wall-degrading enzymes in longhorned beetles.</title>
        <authorList>
            <person name="Shin N.R."/>
            <person name="Okamura Y."/>
            <person name="Kirsch R."/>
            <person name="Pauchet Y."/>
        </authorList>
    </citation>
    <scope>NUCLEOTIDE SEQUENCE</scope>
    <source>
        <strain evidence="7">RBIC_L_NR</strain>
    </source>
</reference>
<keyword evidence="1" id="KW-0645">Protease</keyword>
<dbReference type="InterPro" id="IPR001254">
    <property type="entry name" value="Trypsin_dom"/>
</dbReference>
<keyword evidence="8" id="KW-1185">Reference proteome</keyword>
<dbReference type="PANTHER" id="PTHR24276:SF91">
    <property type="entry name" value="AT26814P-RELATED"/>
    <property type="match status" value="1"/>
</dbReference>
<keyword evidence="2" id="KW-0378">Hydrolase</keyword>
<gene>
    <name evidence="7" type="ORF">NQ314_014326</name>
</gene>
<evidence type="ECO:0000313" key="7">
    <source>
        <dbReference type="EMBL" id="KAJ8932947.1"/>
    </source>
</evidence>
<evidence type="ECO:0000256" key="5">
    <source>
        <dbReference type="ARBA" id="ARBA00024195"/>
    </source>
</evidence>
<dbReference type="PANTHER" id="PTHR24276">
    <property type="entry name" value="POLYSERASE-RELATED"/>
    <property type="match status" value="1"/>
</dbReference>
<protein>
    <recommendedName>
        <fullName evidence="6">Peptidase S1 domain-containing protein</fullName>
    </recommendedName>
</protein>
<dbReference type="GO" id="GO:0004252">
    <property type="term" value="F:serine-type endopeptidase activity"/>
    <property type="evidence" value="ECO:0007669"/>
    <property type="project" value="InterPro"/>
</dbReference>
<evidence type="ECO:0000313" key="8">
    <source>
        <dbReference type="Proteomes" id="UP001162156"/>
    </source>
</evidence>
<dbReference type="Gene3D" id="2.40.10.10">
    <property type="entry name" value="Trypsin-like serine proteases"/>
    <property type="match status" value="1"/>
</dbReference>
<dbReference type="PROSITE" id="PS50240">
    <property type="entry name" value="TRYPSIN_DOM"/>
    <property type="match status" value="1"/>
</dbReference>
<evidence type="ECO:0000256" key="1">
    <source>
        <dbReference type="ARBA" id="ARBA00022670"/>
    </source>
</evidence>
<dbReference type="InterPro" id="IPR050430">
    <property type="entry name" value="Peptidase_S1"/>
</dbReference>
<accession>A0AAV8X308</accession>
<dbReference type="PROSITE" id="PS00135">
    <property type="entry name" value="TRYPSIN_SER"/>
    <property type="match status" value="1"/>
</dbReference>
<dbReference type="InterPro" id="IPR033116">
    <property type="entry name" value="TRYPSIN_SER"/>
</dbReference>